<accession>A0A4U5NJP5</accession>
<dbReference type="OrthoDB" id="5912733at2759"/>
<dbReference type="Gene3D" id="3.40.50.300">
    <property type="entry name" value="P-loop containing nucleotide triphosphate hydrolases"/>
    <property type="match status" value="1"/>
</dbReference>
<reference evidence="2 3" key="2">
    <citation type="journal article" date="2019" name="G3 (Bethesda)">
        <title>Hybrid Assembly of the Genome of the Entomopathogenic Nematode Steinernema carpocapsae Identifies the X-Chromosome.</title>
        <authorList>
            <person name="Serra L."/>
            <person name="Macchietto M."/>
            <person name="Macias-Munoz A."/>
            <person name="McGill C.J."/>
            <person name="Rodriguez I.M."/>
            <person name="Rodriguez B."/>
            <person name="Murad R."/>
            <person name="Mortazavi A."/>
        </authorList>
    </citation>
    <scope>NUCLEOTIDE SEQUENCE [LARGE SCALE GENOMIC DNA]</scope>
    <source>
        <strain evidence="2 3">ALL</strain>
    </source>
</reference>
<keyword evidence="1" id="KW-0472">Membrane</keyword>
<dbReference type="InterPro" id="IPR027417">
    <property type="entry name" value="P-loop_NTPase"/>
</dbReference>
<dbReference type="AlphaFoldDB" id="A0A4U5NJP5"/>
<sequence>MTSLFHWAYVHAAYETVIYVVYALFFQIYSLLQVVYRTKQNTAKIPSGHGRVSAIVIRKKRDPEDIAITRDFVSIHESFKPLASFLNEYWALYCFDNKNAVFVELPKPHVEYQAKDYPFMFIPLFEQAIRVAYVPIDDFVAYCAQLNKKPQSRTVLYTNTARCGSTLLAQMLCHKGVSVCYAEPQPLMNLGIGMDEGYYSIDYMKKVLPAAITYLRKDVPADQLCVLKTSSYEARLVPFTEGMDNLQHIFMFRKNGLGSVERMMKRDKAMTYFMKLYLWNPQISNLMSYLVAGEGKFMRELQPKTIVEWAALSYAAPYSHYLKNKDKYLTIVWHHDLIRDPEKTIQNLFDKLQIPSECVPNALKCMDYDSQDGTFLSRKAIAKIKASEPTAEEVETFKLYCKHMEIPEWILLADK</sequence>
<proteinExistence type="predicted"/>
<dbReference type="PANTHER" id="PTHR33844">
    <property type="entry name" value="SULFOTRANSFER_1 DOMAIN-CONTAINING PROTEIN"/>
    <property type="match status" value="1"/>
</dbReference>
<keyword evidence="3" id="KW-1185">Reference proteome</keyword>
<evidence type="ECO:0000313" key="2">
    <source>
        <dbReference type="EMBL" id="TKR83086.1"/>
    </source>
</evidence>
<dbReference type="PANTHER" id="PTHR33844:SF1">
    <property type="entry name" value="SULFOTRANSFERASE DOMAIN-CONTAINING PROTEIN"/>
    <property type="match status" value="1"/>
</dbReference>
<evidence type="ECO:0000256" key="1">
    <source>
        <dbReference type="SAM" id="Phobius"/>
    </source>
</evidence>
<dbReference type="EMBL" id="AZBU02000004">
    <property type="protein sequence ID" value="TKR83086.1"/>
    <property type="molecule type" value="Genomic_DNA"/>
</dbReference>
<name>A0A4U5NJP5_STECR</name>
<dbReference type="SUPFAM" id="SSF52540">
    <property type="entry name" value="P-loop containing nucleoside triphosphate hydrolases"/>
    <property type="match status" value="1"/>
</dbReference>
<dbReference type="STRING" id="34508.A0A4U5NJP5"/>
<dbReference type="Proteomes" id="UP000298663">
    <property type="component" value="Unassembled WGS sequence"/>
</dbReference>
<evidence type="ECO:0000313" key="3">
    <source>
        <dbReference type="Proteomes" id="UP000298663"/>
    </source>
</evidence>
<keyword evidence="1" id="KW-1133">Transmembrane helix</keyword>
<reference evidence="2 3" key="1">
    <citation type="journal article" date="2015" name="Genome Biol.">
        <title>Comparative genomics of Steinernema reveals deeply conserved gene regulatory networks.</title>
        <authorList>
            <person name="Dillman A.R."/>
            <person name="Macchietto M."/>
            <person name="Porter C.F."/>
            <person name="Rogers A."/>
            <person name="Williams B."/>
            <person name="Antoshechkin I."/>
            <person name="Lee M.M."/>
            <person name="Goodwin Z."/>
            <person name="Lu X."/>
            <person name="Lewis E.E."/>
            <person name="Goodrich-Blair H."/>
            <person name="Stock S.P."/>
            <person name="Adams B.J."/>
            <person name="Sternberg P.W."/>
            <person name="Mortazavi A."/>
        </authorList>
    </citation>
    <scope>NUCLEOTIDE SEQUENCE [LARGE SCALE GENOMIC DNA]</scope>
    <source>
        <strain evidence="2 3">ALL</strain>
    </source>
</reference>
<protein>
    <recommendedName>
        <fullName evidence="4">Sulfotransferase domain-containing protein</fullName>
    </recommendedName>
</protein>
<keyword evidence="1" id="KW-0812">Transmembrane</keyword>
<evidence type="ECO:0008006" key="4">
    <source>
        <dbReference type="Google" id="ProtNLM"/>
    </source>
</evidence>
<gene>
    <name evidence="2" type="ORF">L596_016735</name>
</gene>
<feature type="transmembrane region" description="Helical" evidence="1">
    <location>
        <begin position="12"/>
        <end position="32"/>
    </location>
</feature>
<comment type="caution">
    <text evidence="2">The sequence shown here is derived from an EMBL/GenBank/DDBJ whole genome shotgun (WGS) entry which is preliminary data.</text>
</comment>
<organism evidence="2 3">
    <name type="scientific">Steinernema carpocapsae</name>
    <name type="common">Entomopathogenic nematode</name>
    <dbReference type="NCBI Taxonomy" id="34508"/>
    <lineage>
        <taxon>Eukaryota</taxon>
        <taxon>Metazoa</taxon>
        <taxon>Ecdysozoa</taxon>
        <taxon>Nematoda</taxon>
        <taxon>Chromadorea</taxon>
        <taxon>Rhabditida</taxon>
        <taxon>Tylenchina</taxon>
        <taxon>Panagrolaimomorpha</taxon>
        <taxon>Strongyloidoidea</taxon>
        <taxon>Steinernematidae</taxon>
        <taxon>Steinernema</taxon>
    </lineage>
</organism>